<dbReference type="Pfam" id="PF12850">
    <property type="entry name" value="Metallophos_2"/>
    <property type="match status" value="1"/>
</dbReference>
<comment type="similarity">
    <text evidence="1">Belongs to the metallophosphoesterase superfamily. YfcE family.</text>
</comment>
<comment type="caution">
    <text evidence="3">The sequence shown here is derived from an EMBL/GenBank/DDBJ whole genome shotgun (WGS) entry which is preliminary data.</text>
</comment>
<name>A0ABT8IRG3_9BACL</name>
<dbReference type="PANTHER" id="PTHR42850">
    <property type="entry name" value="METALLOPHOSPHOESTERASE"/>
    <property type="match status" value="1"/>
</dbReference>
<evidence type="ECO:0000313" key="3">
    <source>
        <dbReference type="EMBL" id="MDN4595369.1"/>
    </source>
</evidence>
<dbReference type="Proteomes" id="UP001174196">
    <property type="component" value="Unassembled WGS sequence"/>
</dbReference>
<dbReference type="InterPro" id="IPR029052">
    <property type="entry name" value="Metallo-depent_PP-like"/>
</dbReference>
<reference evidence="3" key="1">
    <citation type="submission" date="2022-08" db="EMBL/GenBank/DDBJ databases">
        <title>Polycladomyces zharkentsis sp. nov., a novel thermophilic CMC and starch-degrading bacterium isolated from a geothermal spring in Kazakhstan.</title>
        <authorList>
            <person name="Mashzhan A."/>
            <person name="Kistaubaeva A."/>
            <person name="Javier-Lopez R."/>
            <person name="Birkeland N.-K."/>
        </authorList>
    </citation>
    <scope>NUCLEOTIDE SEQUENCE</scope>
    <source>
        <strain evidence="3">KSR 13</strain>
    </source>
</reference>
<dbReference type="PIRSF" id="PIRSF000883">
    <property type="entry name" value="Pesterase_MJ0912"/>
    <property type="match status" value="1"/>
</dbReference>
<dbReference type="SUPFAM" id="SSF56300">
    <property type="entry name" value="Metallo-dependent phosphatases"/>
    <property type="match status" value="1"/>
</dbReference>
<accession>A0ABT8IRG3</accession>
<evidence type="ECO:0000313" key="4">
    <source>
        <dbReference type="Proteomes" id="UP001174196"/>
    </source>
</evidence>
<dbReference type="Gene3D" id="3.60.21.10">
    <property type="match status" value="1"/>
</dbReference>
<dbReference type="InterPro" id="IPR011152">
    <property type="entry name" value="Pesterase_MJ0912"/>
</dbReference>
<evidence type="ECO:0000259" key="2">
    <source>
        <dbReference type="Pfam" id="PF12850"/>
    </source>
</evidence>
<keyword evidence="4" id="KW-1185">Reference proteome</keyword>
<feature type="domain" description="Calcineurin-like phosphoesterase" evidence="2">
    <location>
        <begin position="1"/>
        <end position="196"/>
    </location>
</feature>
<dbReference type="PANTHER" id="PTHR42850:SF2">
    <property type="entry name" value="BLL5683 PROTEIN"/>
    <property type="match status" value="1"/>
</dbReference>
<gene>
    <name evidence="3" type="ORF">NWF35_16005</name>
</gene>
<protein>
    <submittedName>
        <fullName evidence="3">Metallophosphatase family protein</fullName>
    </submittedName>
</protein>
<dbReference type="RefSeq" id="WP_301240461.1">
    <property type="nucleotide sequence ID" value="NZ_JANRHH010000054.1"/>
</dbReference>
<sequence>MRIALFSDVHGNVTALKAVLREIRERGPFDAVACAGDMVFLGPSPEEVVDILRAENVKMVRGNCDDMVTGLLPIEMEASSDPVRLERFRAHVEWNQKWLGEERLDFLRSLPVTLTFDPAPGQALLVCHASPASTHRPLPRPDLLRAEGEKYYGETGARVIAVGHWHQPSVTLLGEQVALNVSNVSIPRDGRPIACFTAAEWQDGIWSFEQYRVEYDLGPEIHRIRERNMPQPPWPKLEE</sequence>
<dbReference type="InterPro" id="IPR024654">
    <property type="entry name" value="Calcineurin-like_PHP_lpxH"/>
</dbReference>
<evidence type="ECO:0000256" key="1">
    <source>
        <dbReference type="ARBA" id="ARBA00008950"/>
    </source>
</evidence>
<dbReference type="EMBL" id="JANRHH010000054">
    <property type="protein sequence ID" value="MDN4595369.1"/>
    <property type="molecule type" value="Genomic_DNA"/>
</dbReference>
<proteinExistence type="inferred from homology"/>
<organism evidence="3 4">
    <name type="scientific">Polycladomyces subterraneus</name>
    <dbReference type="NCBI Taxonomy" id="1016997"/>
    <lineage>
        <taxon>Bacteria</taxon>
        <taxon>Bacillati</taxon>
        <taxon>Bacillota</taxon>
        <taxon>Bacilli</taxon>
        <taxon>Bacillales</taxon>
        <taxon>Thermoactinomycetaceae</taxon>
        <taxon>Polycladomyces</taxon>
    </lineage>
</organism>
<dbReference type="InterPro" id="IPR050126">
    <property type="entry name" value="Ap4A_hydrolase"/>
</dbReference>
<dbReference type="CDD" id="cd00838">
    <property type="entry name" value="MPP_superfamily"/>
    <property type="match status" value="1"/>
</dbReference>